<comment type="subcellular location">
    <subcellularLocation>
        <location evidence="1">Cell membrane</location>
        <topology evidence="1">Multi-pass membrane protein</topology>
    </subcellularLocation>
</comment>
<evidence type="ECO:0000256" key="7">
    <source>
        <dbReference type="ARBA" id="ARBA00023157"/>
    </source>
</evidence>
<protein>
    <recommendedName>
        <fullName evidence="11">G-protein coupled receptors family 1 profile domain-containing protein</fullName>
    </recommendedName>
</protein>
<dbReference type="OrthoDB" id="5859976at2759"/>
<feature type="transmembrane region" description="Helical" evidence="10">
    <location>
        <begin position="54"/>
        <end position="77"/>
    </location>
</feature>
<dbReference type="PROSITE" id="PS50262">
    <property type="entry name" value="G_PROTEIN_RECEP_F1_2"/>
    <property type="match status" value="1"/>
</dbReference>
<dbReference type="GO" id="GO:0045202">
    <property type="term" value="C:synapse"/>
    <property type="evidence" value="ECO:0007669"/>
    <property type="project" value="GOC"/>
</dbReference>
<dbReference type="PANTHER" id="PTHR24248:SF125">
    <property type="entry name" value="DOPAMINE D2-LIKE RECEPTOR"/>
    <property type="match status" value="1"/>
</dbReference>
<comment type="caution">
    <text evidence="12">The sequence shown here is derived from an EMBL/GenBank/DDBJ whole genome shotgun (WGS) entry which is preliminary data.</text>
</comment>
<feature type="transmembrane region" description="Helical" evidence="10">
    <location>
        <begin position="333"/>
        <end position="354"/>
    </location>
</feature>
<evidence type="ECO:0000313" key="13">
    <source>
        <dbReference type="Proteomes" id="UP000663879"/>
    </source>
</evidence>
<dbReference type="GO" id="GO:0005886">
    <property type="term" value="C:plasma membrane"/>
    <property type="evidence" value="ECO:0007669"/>
    <property type="project" value="UniProtKB-SubCell"/>
</dbReference>
<dbReference type="AlphaFoldDB" id="A0A813M497"/>
<dbReference type="SUPFAM" id="SSF81321">
    <property type="entry name" value="Family A G protein-coupled receptor-like"/>
    <property type="match status" value="1"/>
</dbReference>
<keyword evidence="9" id="KW-0807">Transducer</keyword>
<evidence type="ECO:0000256" key="2">
    <source>
        <dbReference type="ARBA" id="ARBA00022475"/>
    </source>
</evidence>
<gene>
    <name evidence="12" type="ORF">OXX778_LOCUS740</name>
</gene>
<proteinExistence type="predicted"/>
<evidence type="ECO:0000256" key="9">
    <source>
        <dbReference type="ARBA" id="ARBA00023224"/>
    </source>
</evidence>
<feature type="transmembrane region" description="Helical" evidence="10">
    <location>
        <begin position="24"/>
        <end position="42"/>
    </location>
</feature>
<evidence type="ECO:0000256" key="1">
    <source>
        <dbReference type="ARBA" id="ARBA00004651"/>
    </source>
</evidence>
<evidence type="ECO:0000256" key="10">
    <source>
        <dbReference type="SAM" id="Phobius"/>
    </source>
</evidence>
<name>A0A813M497_9BILA</name>
<dbReference type="Pfam" id="PF00001">
    <property type="entry name" value="7tm_1"/>
    <property type="match status" value="1"/>
</dbReference>
<feature type="transmembrane region" description="Helical" evidence="10">
    <location>
        <begin position="97"/>
        <end position="120"/>
    </location>
</feature>
<dbReference type="Gene3D" id="1.20.1070.10">
    <property type="entry name" value="Rhodopsin 7-helix transmembrane proteins"/>
    <property type="match status" value="2"/>
</dbReference>
<evidence type="ECO:0000256" key="3">
    <source>
        <dbReference type="ARBA" id="ARBA00022692"/>
    </source>
</evidence>
<dbReference type="EMBL" id="CAJNOC010000040">
    <property type="protein sequence ID" value="CAF0709107.1"/>
    <property type="molecule type" value="Genomic_DNA"/>
</dbReference>
<feature type="domain" description="G-protein coupled receptors family 1 profile" evidence="11">
    <location>
        <begin position="1"/>
        <end position="351"/>
    </location>
</feature>
<keyword evidence="13" id="KW-1185">Reference proteome</keyword>
<keyword evidence="6 10" id="KW-0472">Membrane</keyword>
<evidence type="ECO:0000259" key="11">
    <source>
        <dbReference type="PROSITE" id="PS50262"/>
    </source>
</evidence>
<evidence type="ECO:0000256" key="8">
    <source>
        <dbReference type="ARBA" id="ARBA00023170"/>
    </source>
</evidence>
<keyword evidence="4 10" id="KW-1133">Transmembrane helix</keyword>
<keyword evidence="2" id="KW-1003">Cell membrane</keyword>
<feature type="transmembrane region" description="Helical" evidence="10">
    <location>
        <begin position="294"/>
        <end position="321"/>
    </location>
</feature>
<dbReference type="Proteomes" id="UP000663879">
    <property type="component" value="Unassembled WGS sequence"/>
</dbReference>
<dbReference type="PANTHER" id="PTHR24248">
    <property type="entry name" value="ADRENERGIC RECEPTOR-RELATED G-PROTEIN COUPLED RECEPTOR"/>
    <property type="match status" value="1"/>
</dbReference>
<dbReference type="InterPro" id="IPR017452">
    <property type="entry name" value="GPCR_Rhodpsn_7TM"/>
</dbReference>
<evidence type="ECO:0000256" key="5">
    <source>
        <dbReference type="ARBA" id="ARBA00023040"/>
    </source>
</evidence>
<reference evidence="12" key="1">
    <citation type="submission" date="2021-02" db="EMBL/GenBank/DDBJ databases">
        <authorList>
            <person name="Nowell W R."/>
        </authorList>
    </citation>
    <scope>NUCLEOTIDE SEQUENCE</scope>
    <source>
        <strain evidence="12">Ploen Becks lab</strain>
    </source>
</reference>
<evidence type="ECO:0000256" key="4">
    <source>
        <dbReference type="ARBA" id="ARBA00022989"/>
    </source>
</evidence>
<keyword evidence="8" id="KW-0675">Receptor</keyword>
<keyword evidence="5" id="KW-0297">G-protein coupled receptor</keyword>
<dbReference type="InterPro" id="IPR000276">
    <property type="entry name" value="GPCR_Rhodpsn"/>
</dbReference>
<dbReference type="GO" id="GO:0004930">
    <property type="term" value="F:G protein-coupled receptor activity"/>
    <property type="evidence" value="ECO:0007669"/>
    <property type="project" value="UniProtKB-KW"/>
</dbReference>
<sequence>EWIFGIHLCTCWIFSDILLCTSSIYHLSTVSILRFIAIQYPLKSNRTTSYKITFFIIFLIWAISIILSSVIIYLGYTDVNNVIDLETKRCMLKNDRFIIYGSIFCFVIPLFIMILMYLLMTRKLRQQLSKLNKKNNPDGCPDDILGSRKKSYDLRLNALQRQRYSRPFDRSPIFSIKSNNSSNGKETINLQTPSYDCFLQTLDFHKTRPHYTNSIMHPSGFKTSVGSIGSKRTSSFSQTSFQRQITYETYGLKPKRRDFMYKGSIFSRNYEIKNVILNHLNQMDMQNEFKALQVLGIVFIAFLIAWLPYCFVNIITAIYSIYKKDSVFLHRCLIYLTYLGYLQSTFNPIIYTVFNKKFRKNFIQIIKCSKQKYKPNRYYIKNNFVYNGR</sequence>
<organism evidence="12 13">
    <name type="scientific">Brachionus calyciflorus</name>
    <dbReference type="NCBI Taxonomy" id="104777"/>
    <lineage>
        <taxon>Eukaryota</taxon>
        <taxon>Metazoa</taxon>
        <taxon>Spiralia</taxon>
        <taxon>Gnathifera</taxon>
        <taxon>Rotifera</taxon>
        <taxon>Eurotatoria</taxon>
        <taxon>Monogononta</taxon>
        <taxon>Pseudotrocha</taxon>
        <taxon>Ploima</taxon>
        <taxon>Brachionidae</taxon>
        <taxon>Brachionus</taxon>
    </lineage>
</organism>
<evidence type="ECO:0000313" key="12">
    <source>
        <dbReference type="EMBL" id="CAF0709107.1"/>
    </source>
</evidence>
<keyword evidence="7" id="KW-1015">Disulfide bond</keyword>
<accession>A0A813M497</accession>
<dbReference type="GO" id="GO:0001591">
    <property type="term" value="F:dopamine neurotransmitter receptor activity, coupled via Gi/Go"/>
    <property type="evidence" value="ECO:0007669"/>
    <property type="project" value="TreeGrafter"/>
</dbReference>
<keyword evidence="3 10" id="KW-0812">Transmembrane</keyword>
<evidence type="ECO:0000256" key="6">
    <source>
        <dbReference type="ARBA" id="ARBA00023136"/>
    </source>
</evidence>
<dbReference type="PRINTS" id="PR00237">
    <property type="entry name" value="GPCRRHODOPSN"/>
</dbReference>
<feature type="non-terminal residue" evidence="12">
    <location>
        <position position="1"/>
    </location>
</feature>